<gene>
    <name evidence="2" type="ORF">CNEO_42116</name>
</gene>
<dbReference type="Proteomes" id="UP000789738">
    <property type="component" value="Unassembled WGS sequence"/>
</dbReference>
<protein>
    <recommendedName>
        <fullName evidence="1">KAP NTPase domain-containing protein</fullName>
    </recommendedName>
</protein>
<accession>A0AA86MJF3</accession>
<sequence>MKNQDINYMNDEEIIEFVDKYMEGKAYNYAIQIDGGWGSGKTYFIKNKLIPKLQSNNKGKKVIYLSLYGVTSKEEINKKLCLEILPLKKVKESNAYKIISSFGKNILSGVLSFKGISLPDSIIDFNELVSFDNSVIIFDDLERCDININEVLGYINNFVEHNNIKVILVSNEKEIAGTKLVSDRELKLLIALNENIKFPVKDDKESFNFLLDNSIPQDNKITINELNERIDLLFGEDKLYKQIKEKLIGETVYYKCDLGQVIESVINDCISDEKVNEIVLSNKKSIIEKFSKYNSSNIRILIFALNKFNEISLCFINDNSEILSKVLMYIIEISILYKIGKLADWNSENEIAYVNSCRYKNGFIGSILGFKFVYDFILGKNFDKDKAKQVVERYCEIERSEGKDINDPLYKLMNVWWLIDDDKKVLYFINEVNKSLENEPCKYSISLYSKILYLNIEFNRIGIQKKDISHIIKVMKNNIRIKNEKASDIDTFGFNYAEFEEESDIRQYTDAIHELKEYYSQYKISVKINDINKIFDDKNNWDNLLYEYTYENKNKFLSNNSFFKLIDVDRLMKALKKASCNQILNLRKSIRTVYDFQNLNEFYMDDKTNIENFKKQLENYIGEIKEDSKIKTVNLEYLKNDLQDKLDKLSQ</sequence>
<evidence type="ECO:0000259" key="1">
    <source>
        <dbReference type="Pfam" id="PF07693"/>
    </source>
</evidence>
<comment type="caution">
    <text evidence="2">The sequence shown here is derived from an EMBL/GenBank/DDBJ whole genome shotgun (WGS) entry which is preliminary data.</text>
</comment>
<evidence type="ECO:0000313" key="3">
    <source>
        <dbReference type="Proteomes" id="UP000789738"/>
    </source>
</evidence>
<dbReference type="RefSeq" id="WP_210885832.1">
    <property type="nucleotide sequence ID" value="NZ_CAKJVE010000004.1"/>
</dbReference>
<dbReference type="Pfam" id="PF07693">
    <property type="entry name" value="KAP_NTPase"/>
    <property type="match status" value="1"/>
</dbReference>
<reference evidence="2" key="1">
    <citation type="submission" date="2021-10" db="EMBL/GenBank/DDBJ databases">
        <authorList>
            <person name="Mesa V."/>
        </authorList>
    </citation>
    <scope>NUCLEOTIDE SEQUENCE</scope>
    <source>
        <strain evidence="2">CC3_PB</strain>
    </source>
</reference>
<dbReference type="SUPFAM" id="SSF52540">
    <property type="entry name" value="P-loop containing nucleoside triphosphate hydrolases"/>
    <property type="match status" value="1"/>
</dbReference>
<dbReference type="InterPro" id="IPR027417">
    <property type="entry name" value="P-loop_NTPase"/>
</dbReference>
<organism evidence="2 3">
    <name type="scientific">Clostridium neonatale</name>
    <dbReference type="NCBI Taxonomy" id="137838"/>
    <lineage>
        <taxon>Bacteria</taxon>
        <taxon>Bacillati</taxon>
        <taxon>Bacillota</taxon>
        <taxon>Clostridia</taxon>
        <taxon>Eubacteriales</taxon>
        <taxon>Clostridiaceae</taxon>
        <taxon>Clostridium</taxon>
    </lineage>
</organism>
<dbReference type="InterPro" id="IPR011646">
    <property type="entry name" value="KAP_P-loop"/>
</dbReference>
<dbReference type="AlphaFoldDB" id="A0AA86MJF3"/>
<name>A0AA86MJF3_9CLOT</name>
<evidence type="ECO:0000313" key="2">
    <source>
        <dbReference type="EMBL" id="CAG9705853.1"/>
    </source>
</evidence>
<dbReference type="EMBL" id="CAKJVE010000004">
    <property type="protein sequence ID" value="CAG9705853.1"/>
    <property type="molecule type" value="Genomic_DNA"/>
</dbReference>
<proteinExistence type="predicted"/>
<dbReference type="Gene3D" id="3.40.50.300">
    <property type="entry name" value="P-loop containing nucleotide triphosphate hydrolases"/>
    <property type="match status" value="1"/>
</dbReference>
<feature type="domain" description="KAP NTPase" evidence="1">
    <location>
        <begin position="27"/>
        <end position="178"/>
    </location>
</feature>